<gene>
    <name evidence="4" type="ORF">HPP92_013517</name>
    <name evidence="3" type="ORF">HPP92_013968</name>
</gene>
<sequence>MNRPLLILALNAAILLHPGRRPPSYRQELAPERKQVVDDGYLPIFSPPAVQAPSQAPVFDASTISADEPPPAISGTPFPYEHKGDAHSPARSVKPLTPWPKEAPEEMEITLHDVLEFAAIASATHIFITVGSQLLQRFYERRARSQIHLHQAEMN</sequence>
<keyword evidence="2" id="KW-0732">Signal</keyword>
<proteinExistence type="predicted"/>
<reference evidence="5 6" key="1">
    <citation type="journal article" date="2020" name="Nat. Food">
        <title>A phased Vanilla planifolia genome enables genetic improvement of flavour and production.</title>
        <authorList>
            <person name="Hasing T."/>
            <person name="Tang H."/>
            <person name="Brym M."/>
            <person name="Khazi F."/>
            <person name="Huang T."/>
            <person name="Chambers A.H."/>
        </authorList>
    </citation>
    <scope>NUCLEOTIDE SEQUENCE [LARGE SCALE GENOMIC DNA]</scope>
    <source>
        <tissue evidence="4">Leaf</tissue>
    </source>
</reference>
<evidence type="ECO:0000256" key="1">
    <source>
        <dbReference type="SAM" id="MobiDB-lite"/>
    </source>
</evidence>
<dbReference type="Proteomes" id="UP000639772">
    <property type="component" value="Chromosome 6"/>
</dbReference>
<keyword evidence="5" id="KW-1185">Reference proteome</keyword>
<evidence type="ECO:0000256" key="2">
    <source>
        <dbReference type="SAM" id="SignalP"/>
    </source>
</evidence>
<dbReference type="EMBL" id="JADCNM010000006">
    <property type="protein sequence ID" value="KAG0478798.1"/>
    <property type="molecule type" value="Genomic_DNA"/>
</dbReference>
<dbReference type="AlphaFoldDB" id="A0A835QVR1"/>
<protein>
    <submittedName>
        <fullName evidence="4">Uncharacterized protein</fullName>
    </submittedName>
</protein>
<feature type="chain" id="PRO_5036418100" evidence="2">
    <location>
        <begin position="22"/>
        <end position="155"/>
    </location>
</feature>
<evidence type="ECO:0000313" key="3">
    <source>
        <dbReference type="EMBL" id="KAG0477127.1"/>
    </source>
</evidence>
<name>A0A835QVR1_VANPL</name>
<accession>A0A835QVR1</accession>
<evidence type="ECO:0000313" key="4">
    <source>
        <dbReference type="EMBL" id="KAG0478798.1"/>
    </source>
</evidence>
<evidence type="ECO:0000313" key="6">
    <source>
        <dbReference type="Proteomes" id="UP000639772"/>
    </source>
</evidence>
<dbReference type="EMBL" id="JADCNL010000006">
    <property type="protein sequence ID" value="KAG0477127.1"/>
    <property type="molecule type" value="Genomic_DNA"/>
</dbReference>
<comment type="caution">
    <text evidence="4">The sequence shown here is derived from an EMBL/GenBank/DDBJ whole genome shotgun (WGS) entry which is preliminary data.</text>
</comment>
<evidence type="ECO:0000313" key="5">
    <source>
        <dbReference type="Proteomes" id="UP000636800"/>
    </source>
</evidence>
<dbReference type="Proteomes" id="UP000636800">
    <property type="component" value="Chromosome 6"/>
</dbReference>
<feature type="region of interest" description="Disordered" evidence="1">
    <location>
        <begin position="61"/>
        <end position="95"/>
    </location>
</feature>
<feature type="signal peptide" evidence="2">
    <location>
        <begin position="1"/>
        <end position="21"/>
    </location>
</feature>
<organism evidence="4 6">
    <name type="scientific">Vanilla planifolia</name>
    <name type="common">Vanilla</name>
    <dbReference type="NCBI Taxonomy" id="51239"/>
    <lineage>
        <taxon>Eukaryota</taxon>
        <taxon>Viridiplantae</taxon>
        <taxon>Streptophyta</taxon>
        <taxon>Embryophyta</taxon>
        <taxon>Tracheophyta</taxon>
        <taxon>Spermatophyta</taxon>
        <taxon>Magnoliopsida</taxon>
        <taxon>Liliopsida</taxon>
        <taxon>Asparagales</taxon>
        <taxon>Orchidaceae</taxon>
        <taxon>Vanilloideae</taxon>
        <taxon>Vanilleae</taxon>
        <taxon>Vanilla</taxon>
    </lineage>
</organism>